<protein>
    <submittedName>
        <fullName evidence="2">DUF4062 domain-containing protein</fullName>
    </submittedName>
</protein>
<reference evidence="2 3" key="1">
    <citation type="submission" date="2019-03" db="EMBL/GenBank/DDBJ databases">
        <title>Muricauda SCR12 sp.nov, a marine bacterium isolated from Pacific Ocean:the Okinawa trough.</title>
        <authorList>
            <person name="Liu L."/>
        </authorList>
    </citation>
    <scope>NUCLEOTIDE SEQUENCE [LARGE SCALE GENOMIC DNA]</scope>
    <source>
        <strain evidence="2 3">SCR12</strain>
    </source>
</reference>
<dbReference type="Proteomes" id="UP000310406">
    <property type="component" value="Unassembled WGS sequence"/>
</dbReference>
<name>A0A4S8RF68_9FLAO</name>
<proteinExistence type="predicted"/>
<keyword evidence="3" id="KW-1185">Reference proteome</keyword>
<gene>
    <name evidence="2" type="ORF">EZV76_16515</name>
</gene>
<dbReference type="InterPro" id="IPR025139">
    <property type="entry name" value="DUF4062"/>
</dbReference>
<dbReference type="RefSeq" id="WP_136567633.1">
    <property type="nucleotide sequence ID" value="NZ_SNTZ01000019.1"/>
</dbReference>
<feature type="domain" description="DUF4062" evidence="1">
    <location>
        <begin position="5"/>
        <end position="101"/>
    </location>
</feature>
<sequence>MAKPRIFVSSTFYDLKHIRSSLDNFIETLGYESILSEKGDIAYSFDLPLDESCYREIENVDIFVLIIGGRYGTQASKEVKKPSKKFFDRYESITKKEYEAAAKKDIPIYVLIESNVYNEYRTYLRNKTTTDINYAHVDSVNIFHFIEEILSKPRNNPIYSFEKFEQIESWLKEQWAGSFRELLNRKVQQNQIKTLTVRLQTNLNWPSPKLSHSFNF</sequence>
<accession>A0A4S8RF68</accession>
<evidence type="ECO:0000313" key="2">
    <source>
        <dbReference type="EMBL" id="THV56867.1"/>
    </source>
</evidence>
<evidence type="ECO:0000313" key="3">
    <source>
        <dbReference type="Proteomes" id="UP000310406"/>
    </source>
</evidence>
<dbReference type="EMBL" id="SNTZ01000019">
    <property type="protein sequence ID" value="THV56867.1"/>
    <property type="molecule type" value="Genomic_DNA"/>
</dbReference>
<dbReference type="OrthoDB" id="9810187at2"/>
<dbReference type="AlphaFoldDB" id="A0A4S8RF68"/>
<organism evidence="2 3">
    <name type="scientific">Flagellimonas alvinocaridis</name>
    <dbReference type="NCBI Taxonomy" id="2530200"/>
    <lineage>
        <taxon>Bacteria</taxon>
        <taxon>Pseudomonadati</taxon>
        <taxon>Bacteroidota</taxon>
        <taxon>Flavobacteriia</taxon>
        <taxon>Flavobacteriales</taxon>
        <taxon>Flavobacteriaceae</taxon>
        <taxon>Flagellimonas</taxon>
    </lineage>
</organism>
<comment type="caution">
    <text evidence="2">The sequence shown here is derived from an EMBL/GenBank/DDBJ whole genome shotgun (WGS) entry which is preliminary data.</text>
</comment>
<evidence type="ECO:0000259" key="1">
    <source>
        <dbReference type="Pfam" id="PF13271"/>
    </source>
</evidence>
<dbReference type="Pfam" id="PF13271">
    <property type="entry name" value="DUF4062"/>
    <property type="match status" value="1"/>
</dbReference>